<comment type="caution">
    <text evidence="2">The sequence shown here is derived from an EMBL/GenBank/DDBJ whole genome shotgun (WGS) entry which is preliminary data.</text>
</comment>
<feature type="compositionally biased region" description="Basic and acidic residues" evidence="1">
    <location>
        <begin position="223"/>
        <end position="236"/>
    </location>
</feature>
<proteinExistence type="predicted"/>
<feature type="compositionally biased region" description="Basic and acidic residues" evidence="1">
    <location>
        <begin position="141"/>
        <end position="169"/>
    </location>
</feature>
<evidence type="ECO:0000313" key="3">
    <source>
        <dbReference type="Proteomes" id="UP000716291"/>
    </source>
</evidence>
<organism evidence="2 3">
    <name type="scientific">Rhizopus oryzae</name>
    <name type="common">Mucormycosis agent</name>
    <name type="synonym">Rhizopus arrhizus var. delemar</name>
    <dbReference type="NCBI Taxonomy" id="64495"/>
    <lineage>
        <taxon>Eukaryota</taxon>
        <taxon>Fungi</taxon>
        <taxon>Fungi incertae sedis</taxon>
        <taxon>Mucoromycota</taxon>
        <taxon>Mucoromycotina</taxon>
        <taxon>Mucoromycetes</taxon>
        <taxon>Mucorales</taxon>
        <taxon>Mucorineae</taxon>
        <taxon>Rhizopodaceae</taxon>
        <taxon>Rhizopus</taxon>
    </lineage>
</organism>
<sequence>MVPKHYDQEKKKSKKSSKRDVDSGEPVHSTKHKRSHHKEKHVPEDKKEMKVPMNEVRNQATERKEDEKDIKTTLDEVKDQAVEKEESAKDVIDETKDQIKENTGSDSESLQDADALTTMNAIMEYNRKLMQRIAELEGQNDSDKDPKEAVKDTVQDVTEEAKGEQEKASKKGGSTHTFEFPLGDMMKSYGSLATSELPEETPEKEEEKRNEDENSSVNNDDSEGNHLRIGDGDKDDIVVKVDATRKGITLTIHIPRN</sequence>
<name>A0A9P7BSS1_RHIOR</name>
<feature type="compositionally biased region" description="Basic and acidic residues" evidence="1">
    <location>
        <begin position="41"/>
        <end position="50"/>
    </location>
</feature>
<feature type="compositionally biased region" description="Basic and acidic residues" evidence="1">
    <location>
        <begin position="1"/>
        <end position="10"/>
    </location>
</feature>
<reference evidence="2" key="1">
    <citation type="journal article" date="2020" name="Microb. Genom.">
        <title>Genetic diversity of clinical and environmental Mucorales isolates obtained from an investigation of mucormycosis cases among solid organ transplant recipients.</title>
        <authorList>
            <person name="Nguyen M.H."/>
            <person name="Kaul D."/>
            <person name="Muto C."/>
            <person name="Cheng S.J."/>
            <person name="Richter R.A."/>
            <person name="Bruno V.M."/>
            <person name="Liu G."/>
            <person name="Beyhan S."/>
            <person name="Sundermann A.J."/>
            <person name="Mounaud S."/>
            <person name="Pasculle A.W."/>
            <person name="Nierman W.C."/>
            <person name="Driscoll E."/>
            <person name="Cumbie R."/>
            <person name="Clancy C.J."/>
            <person name="Dupont C.L."/>
        </authorList>
    </citation>
    <scope>NUCLEOTIDE SEQUENCE</scope>
    <source>
        <strain evidence="2">GL11</strain>
    </source>
</reference>
<dbReference type="OrthoDB" id="2268890at2759"/>
<feature type="compositionally biased region" description="Polar residues" evidence="1">
    <location>
        <begin position="101"/>
        <end position="110"/>
    </location>
</feature>
<feature type="region of interest" description="Disordered" evidence="1">
    <location>
        <begin position="134"/>
        <end position="236"/>
    </location>
</feature>
<dbReference type="Proteomes" id="UP000716291">
    <property type="component" value="Unassembled WGS sequence"/>
</dbReference>
<dbReference type="AlphaFoldDB" id="A0A9P7BSS1"/>
<keyword evidence="3" id="KW-1185">Reference proteome</keyword>
<dbReference type="EMBL" id="JAANQT010000725">
    <property type="protein sequence ID" value="KAG1308831.1"/>
    <property type="molecule type" value="Genomic_DNA"/>
</dbReference>
<feature type="compositionally biased region" description="Basic and acidic residues" evidence="1">
    <location>
        <begin position="60"/>
        <end position="100"/>
    </location>
</feature>
<evidence type="ECO:0000313" key="2">
    <source>
        <dbReference type="EMBL" id="KAG1308831.1"/>
    </source>
</evidence>
<protein>
    <submittedName>
        <fullName evidence="2">Uncharacterized protein</fullName>
    </submittedName>
</protein>
<feature type="compositionally biased region" description="Basic residues" evidence="1">
    <location>
        <begin position="29"/>
        <end position="40"/>
    </location>
</feature>
<feature type="region of interest" description="Disordered" evidence="1">
    <location>
        <begin position="1"/>
        <end position="112"/>
    </location>
</feature>
<gene>
    <name evidence="2" type="ORF">G6F64_005759</name>
</gene>
<accession>A0A9P7BSS1</accession>
<evidence type="ECO:0000256" key="1">
    <source>
        <dbReference type="SAM" id="MobiDB-lite"/>
    </source>
</evidence>